<feature type="region of interest" description="Disordered" evidence="1">
    <location>
        <begin position="1048"/>
        <end position="1164"/>
    </location>
</feature>
<reference evidence="2" key="2">
    <citation type="submission" date="2020-09" db="EMBL/GenBank/DDBJ databases">
        <authorList>
            <person name="Sun Q."/>
            <person name="Ohkuma M."/>
        </authorList>
    </citation>
    <scope>NUCLEOTIDE SEQUENCE</scope>
    <source>
        <strain evidence="2">JCM 4633</strain>
    </source>
</reference>
<comment type="caution">
    <text evidence="2">The sequence shown here is derived from an EMBL/GenBank/DDBJ whole genome shotgun (WGS) entry which is preliminary data.</text>
</comment>
<evidence type="ECO:0000313" key="2">
    <source>
        <dbReference type="EMBL" id="GHC48931.1"/>
    </source>
</evidence>
<dbReference type="InterPro" id="IPR025904">
    <property type="entry name" value="Tubulin-like"/>
</dbReference>
<evidence type="ECO:0008006" key="4">
    <source>
        <dbReference type="Google" id="ProtNLM"/>
    </source>
</evidence>
<proteinExistence type="predicted"/>
<dbReference type="RefSeq" id="WP_190109873.1">
    <property type="nucleotide sequence ID" value="NZ_BMVB01000007.1"/>
</dbReference>
<gene>
    <name evidence="2" type="ORF">GCM10010507_25720</name>
</gene>
<dbReference type="InterPro" id="IPR036525">
    <property type="entry name" value="Tubulin/FtsZ_GTPase_sf"/>
</dbReference>
<dbReference type="Gene3D" id="3.40.50.1440">
    <property type="entry name" value="Tubulin/FtsZ, GTPase domain"/>
    <property type="match status" value="1"/>
</dbReference>
<feature type="compositionally biased region" description="Low complexity" evidence="1">
    <location>
        <begin position="1087"/>
        <end position="1098"/>
    </location>
</feature>
<name>A0A918TI35_STRCJ</name>
<organism evidence="2 3">
    <name type="scientific">Streptomyces cinnamoneus</name>
    <name type="common">Streptoverticillium cinnamoneum</name>
    <dbReference type="NCBI Taxonomy" id="53446"/>
    <lineage>
        <taxon>Bacteria</taxon>
        <taxon>Bacillati</taxon>
        <taxon>Actinomycetota</taxon>
        <taxon>Actinomycetes</taxon>
        <taxon>Kitasatosporales</taxon>
        <taxon>Streptomycetaceae</taxon>
        <taxon>Streptomyces</taxon>
        <taxon>Streptomyces cinnamoneus group</taxon>
    </lineage>
</organism>
<sequence length="1164" mass="127872">MRLFQPMLFVGLGGTGGLVGAELERRLRAELCGPDGTRLAAGGRRLRHQLPDCLQFVYADYSENELARLPHLSADRTLRQAYARTARATHDLLPAEYDSSPKVTRMLRSSLRRETAGWLPPREGEPKVTPLRHGAGQLPTVGRAALFGTLRNGTGPVAEPLRQAIDALSRSGGELEELGGGPLNGCDVFVAFSVAGGTGAGIFLDYLHLIGQAFKEKNLTGARIYPLVVMPSAFLPESGGGRAAELNAARAVVDLFRLVDEQNVPDAEADLGETEHPDALRIRYPETYPIRLGAGMVPTAFLFSRTAGIRPDDLRRSIVSLVMSLVGTELGEGPGHGDDDYQTFAANFINRGVTRRTRSATGIGHRGVSTSLVASMTAPLDELAELVSARVLARAVPRLLDRTRPRTTETAPLVREMFDECGLSELWRREAIVVPEPVTVPRGGPEIEQALRNRVEDMLRLLDDLERRVTRRLAVLADGFAPRSAAERMLRRIDLFQLEGVVRGIPDDSDPVARLGFLGVLDNRRQEPARPPDVTVQPPPVPRVRGRLGGLSRPRWGDEAVVAVLEQQNRWYQWRVRAVWHRAWNAQEQHWQPAANELRADFGQLVEAFRGSLDEERGAYNAQVKELYDERTGVSYLLPPQASLGEFYEDLMERLVESEGLRDGDDEGALLLRLLEADHWQSAFGLGRRRPAAAVATVKGVLGARVQRLFAEGGRLHRSRPLMPGLGTLLAAAAGDAEAAEQVSQSALEQFRIKLVGLLPAAFTPEGNGPLKVLITYPLTTGREAVEDYLKRTLNLPRDGRRTIECRGVETDSITVVLFRSEMSVAEVPEARNVLRQWARAQDGPRPDDMLPWRQRLGYRDDWLASTEEDREHVLHRLLCAMWNGQIDYQGDPASPLRVRVRLHDETGLDAPAIVLRLDDRGDDDGDQVSSWAGLLRAYERWALLDEAGAGERTVEDYSRELMTVLPEGLASSGSRPSPLYLRFVGEIAPRQVELLAERERYFGESVAAWVRPLREFWAGTLPRALDLPFPDGRRAVRPNLRELEKWVTRDTALGGPHAEPKGTGASHGAPRERAPEPAPDRATGHPAGPTAGRAASAPPAPGAGRLQYPAFTDEPRDDGAWAGAESSVPWEVSGGDGEADWDDDGAGKPADGTSRGTWEGDTR</sequence>
<reference evidence="2" key="1">
    <citation type="journal article" date="2014" name="Int. J. Syst. Evol. Microbiol.">
        <title>Complete genome sequence of Corynebacterium casei LMG S-19264T (=DSM 44701T), isolated from a smear-ripened cheese.</title>
        <authorList>
            <consortium name="US DOE Joint Genome Institute (JGI-PGF)"/>
            <person name="Walter F."/>
            <person name="Albersmeier A."/>
            <person name="Kalinowski J."/>
            <person name="Ruckert C."/>
        </authorList>
    </citation>
    <scope>NUCLEOTIDE SEQUENCE</scope>
    <source>
        <strain evidence="2">JCM 4633</strain>
    </source>
</reference>
<evidence type="ECO:0000256" key="1">
    <source>
        <dbReference type="SAM" id="MobiDB-lite"/>
    </source>
</evidence>
<feature type="region of interest" description="Disordered" evidence="1">
    <location>
        <begin position="526"/>
        <end position="549"/>
    </location>
</feature>
<protein>
    <recommendedName>
        <fullName evidence="4">Tubulin-like doman-containing protein</fullName>
    </recommendedName>
</protein>
<dbReference type="AlphaFoldDB" id="A0A918TI35"/>
<dbReference type="EMBL" id="BMVB01000007">
    <property type="protein sequence ID" value="GHC48931.1"/>
    <property type="molecule type" value="Genomic_DNA"/>
</dbReference>
<accession>A0A918TI35</accession>
<feature type="compositionally biased region" description="Basic and acidic residues" evidence="1">
    <location>
        <begin position="1070"/>
        <end position="1084"/>
    </location>
</feature>
<dbReference type="Proteomes" id="UP000646244">
    <property type="component" value="Unassembled WGS sequence"/>
</dbReference>
<evidence type="ECO:0000313" key="3">
    <source>
        <dbReference type="Proteomes" id="UP000646244"/>
    </source>
</evidence>
<dbReference type="Pfam" id="PF13809">
    <property type="entry name" value="Tubulin_2"/>
    <property type="match status" value="1"/>
</dbReference>